<proteinExistence type="predicted"/>
<dbReference type="HOGENOM" id="CLU_209592_0_0_12"/>
<evidence type="ECO:0000313" key="2">
    <source>
        <dbReference type="Proteomes" id="UP000019262"/>
    </source>
</evidence>
<gene>
    <name evidence="1" type="ORF">BAN_0900016</name>
</gene>
<accession>W5SNM7</accession>
<reference evidence="1 2" key="1">
    <citation type="submission" date="2013-04" db="EMBL/GenBank/DDBJ databases">
        <title>Comparative Genomics of Relapsing Fever Spirochetes.</title>
        <authorList>
            <person name="Schwan T.G."/>
            <person name="Raffel S.J."/>
            <person name="Porcella S.F."/>
            <person name="Martens C.A."/>
            <person name="Bruno D.P."/>
            <person name="Rickefs S.M."/>
            <person name="Barbian K.B."/>
        </authorList>
    </citation>
    <scope>NUCLEOTIDE SEQUENCE [LARGE SCALE GENOMIC DNA]</scope>
    <source>
        <strain evidence="1 2">BA2</strain>
    </source>
</reference>
<dbReference type="Proteomes" id="UP000019262">
    <property type="component" value="Chromosome"/>
</dbReference>
<dbReference type="EMBL" id="CP005829">
    <property type="protein sequence ID" value="AHH08794.1"/>
    <property type="molecule type" value="Genomic_DNA"/>
</dbReference>
<protein>
    <submittedName>
        <fullName evidence="1">Uncharacterized protein</fullName>
    </submittedName>
</protein>
<sequence length="51" mass="5847">MIPTFLENPKMLLLGNLHSFIKGISKFLLHVKNIIEIKDSNFIFIICVCVT</sequence>
<dbReference type="AlphaFoldDB" id="W5SNM7"/>
<name>W5SNM7_BORAN</name>
<organism evidence="1 2">
    <name type="scientific">Borrelia anserina BA2</name>
    <dbReference type="NCBI Taxonomy" id="1313293"/>
    <lineage>
        <taxon>Bacteria</taxon>
        <taxon>Pseudomonadati</taxon>
        <taxon>Spirochaetota</taxon>
        <taxon>Spirochaetia</taxon>
        <taxon>Spirochaetales</taxon>
        <taxon>Borreliaceae</taxon>
        <taxon>Borrelia</taxon>
    </lineage>
</organism>
<evidence type="ECO:0000313" key="1">
    <source>
        <dbReference type="EMBL" id="AHH08794.1"/>
    </source>
</evidence>